<evidence type="ECO:0000256" key="4">
    <source>
        <dbReference type="ARBA" id="ARBA00023157"/>
    </source>
</evidence>
<dbReference type="Gene3D" id="2.10.90.10">
    <property type="entry name" value="Cystine-knot cytokines"/>
    <property type="match status" value="1"/>
</dbReference>
<accession>A0A8C5H1X3</accession>
<keyword evidence="3" id="KW-0677">Repeat</keyword>
<dbReference type="InterPro" id="IPR006207">
    <property type="entry name" value="Cys_knot_C"/>
</dbReference>
<keyword evidence="5" id="KW-0325">Glycoprotein</keyword>
<evidence type="ECO:0000259" key="10">
    <source>
        <dbReference type="PROSITE" id="PS51233"/>
    </source>
</evidence>
<dbReference type="InterPro" id="IPR001846">
    <property type="entry name" value="VWF_type-D"/>
</dbReference>
<comment type="subcellular location">
    <subcellularLocation>
        <location evidence="1">Secreted</location>
    </subcellularLocation>
</comment>
<evidence type="ECO:0000256" key="2">
    <source>
        <dbReference type="ARBA" id="ARBA00022525"/>
    </source>
</evidence>
<evidence type="ECO:0000313" key="12">
    <source>
        <dbReference type="Proteomes" id="UP000694680"/>
    </source>
</evidence>
<dbReference type="PROSITE" id="PS50184">
    <property type="entry name" value="VWFC_2"/>
    <property type="match status" value="1"/>
</dbReference>
<reference evidence="11" key="1">
    <citation type="submission" date="2020-06" db="EMBL/GenBank/DDBJ databases">
        <authorList>
            <consortium name="Wellcome Sanger Institute Data Sharing"/>
        </authorList>
    </citation>
    <scope>NUCLEOTIDE SEQUENCE [LARGE SCALE GENOMIC DNA]</scope>
</reference>
<dbReference type="GO" id="GO:0005576">
    <property type="term" value="C:extracellular region"/>
    <property type="evidence" value="ECO:0007669"/>
    <property type="project" value="UniProtKB-SubCell"/>
</dbReference>
<feature type="compositionally biased region" description="Low complexity" evidence="7">
    <location>
        <begin position="113"/>
        <end position="129"/>
    </location>
</feature>
<dbReference type="SMART" id="SM00832">
    <property type="entry name" value="C8"/>
    <property type="match status" value="1"/>
</dbReference>
<dbReference type="CDD" id="cd19941">
    <property type="entry name" value="TIL"/>
    <property type="match status" value="1"/>
</dbReference>
<evidence type="ECO:0000259" key="9">
    <source>
        <dbReference type="PROSITE" id="PS50184"/>
    </source>
</evidence>
<sequence length="937" mass="103152">TTTTEVPTTTTPAESTTPTETQNTLSTTTQFEFTTTTTPTTVSATTINVSPTTSETPTTIFTNTPTELTTPSTATISISTSELTTTITETQATAETALTQSTTTVETEATAELVQSTSTTETPTTITTSFRQSPVTEVASTLSTATLTESTTTISTTVTTNTTEEPSQVTTQTLTPKFSLLRLNCPLFCFVLFFQQNESFNFCNCTVATCIGNNTLEILPYECPPMTEITCSNGIKPALVWDEFHCCQQYVCDCVCESWGGSHYNTFDGSHYTFHGKCTYVLMEEISPTFNLKIYIEGASCDDIVEVGSCSRSIIVMYGSLVVRLKTTKVDGASKLEALANSDTLRLPFVQQGVVIINSGLNLILEIPRLELFIRFGRSCFTVFLPFQYFGRNTQGLCGTCTNNQADDCMLPGGQLVNSCAVMAEFWPVTGSGKTKCRKPLALPVNPPEPMPKPSPCRDDSECDLLISRGPFAECHDLVDPSNFHSSCVSDSCNKVDPVVECESLESYASACAQAGVCVDWRQYTKLCVLDCPSNKVYKPCSSAEQPTCEDNSIVLTASIVTEGCFCPEGMTRFNVDSEFCFNEQFEYRCQDCICEISKVVTCRPKVCPEPETVRCVDPGYVLVNQTNPSDPCCLEQVCQCQITTCPVPKVSCSVGFRPILSVPAGKCCPEHTCVPKRVCVHQDVEYEPGSSVPGNECEDCSCTTKVDPSSGGLLKILCTVRPCIQSCALGFEYVRESSDTCCGRCVQTHCVITESGSKHFLIVRQLFSLNIYLKPYLDFFYLTTANLHLFFWTTIPCPELDESKCLPVRNSLNKFTSFYRICVYTGEEKEKGCKLMSMKSRLLHKGCQSLQEVEMPFCEGSCNTFTKYSQTNASIQHFCSCCKETRSSKRKVKLHCLNGKTFFHSYVHVDECGCDQTDCDKTSVSSTRKRRSLSLI</sequence>
<dbReference type="SMART" id="SM00216">
    <property type="entry name" value="VWD"/>
    <property type="match status" value="1"/>
</dbReference>
<dbReference type="Gene3D" id="2.10.25.10">
    <property type="entry name" value="Laminin"/>
    <property type="match status" value="1"/>
</dbReference>
<dbReference type="InterPro" id="IPR006208">
    <property type="entry name" value="Glyco_hormone_CN"/>
</dbReference>
<dbReference type="InterPro" id="IPR001007">
    <property type="entry name" value="VWF_dom"/>
</dbReference>
<dbReference type="PROSITE" id="PS01225">
    <property type="entry name" value="CTCK_2"/>
    <property type="match status" value="1"/>
</dbReference>
<evidence type="ECO:0000313" key="11">
    <source>
        <dbReference type="Ensembl" id="ENSGWIP00000038392.1"/>
    </source>
</evidence>
<feature type="domain" description="VWFD" evidence="10">
    <location>
        <begin position="254"/>
        <end position="438"/>
    </location>
</feature>
<dbReference type="SMART" id="SM00041">
    <property type="entry name" value="CT"/>
    <property type="match status" value="1"/>
</dbReference>
<dbReference type="Pfam" id="PF00007">
    <property type="entry name" value="Cys_knot"/>
    <property type="match status" value="1"/>
</dbReference>
<feature type="disulfide bond" evidence="6">
    <location>
        <begin position="863"/>
        <end position="915"/>
    </location>
</feature>
<evidence type="ECO:0000256" key="3">
    <source>
        <dbReference type="ARBA" id="ARBA00022737"/>
    </source>
</evidence>
<proteinExistence type="predicted"/>
<evidence type="ECO:0000259" key="8">
    <source>
        <dbReference type="PROSITE" id="PS01225"/>
    </source>
</evidence>
<evidence type="ECO:0000256" key="7">
    <source>
        <dbReference type="SAM" id="MobiDB-lite"/>
    </source>
</evidence>
<dbReference type="Proteomes" id="UP000694680">
    <property type="component" value="Chromosome 6"/>
</dbReference>
<feature type="domain" description="VWFC" evidence="9">
    <location>
        <begin position="678"/>
        <end position="747"/>
    </location>
</feature>
<reference evidence="11" key="2">
    <citation type="submission" date="2025-08" db="UniProtKB">
        <authorList>
            <consortium name="Ensembl"/>
        </authorList>
    </citation>
    <scope>IDENTIFICATION</scope>
</reference>
<protein>
    <submittedName>
        <fullName evidence="11">Uncharacterized protein</fullName>
    </submittedName>
</protein>
<dbReference type="AlphaFoldDB" id="A0A8C5H1X3"/>
<organism evidence="11 12">
    <name type="scientific">Gouania willdenowi</name>
    <name type="common">Blunt-snouted clingfish</name>
    <name type="synonym">Lepadogaster willdenowi</name>
    <dbReference type="NCBI Taxonomy" id="441366"/>
    <lineage>
        <taxon>Eukaryota</taxon>
        <taxon>Metazoa</taxon>
        <taxon>Chordata</taxon>
        <taxon>Craniata</taxon>
        <taxon>Vertebrata</taxon>
        <taxon>Euteleostomi</taxon>
        <taxon>Actinopterygii</taxon>
        <taxon>Neopterygii</taxon>
        <taxon>Teleostei</taxon>
        <taxon>Neoteleostei</taxon>
        <taxon>Acanthomorphata</taxon>
        <taxon>Ovalentaria</taxon>
        <taxon>Blenniimorphae</taxon>
        <taxon>Blenniiformes</taxon>
        <taxon>Gobiesocoidei</taxon>
        <taxon>Gobiesocidae</taxon>
        <taxon>Gobiesocinae</taxon>
        <taxon>Gouania</taxon>
    </lineage>
</organism>
<reference evidence="11" key="3">
    <citation type="submission" date="2025-09" db="UniProtKB">
        <authorList>
            <consortium name="Ensembl"/>
        </authorList>
    </citation>
    <scope>IDENTIFICATION</scope>
</reference>
<dbReference type="PROSITE" id="PS01185">
    <property type="entry name" value="CTCK_1"/>
    <property type="match status" value="1"/>
</dbReference>
<keyword evidence="4 6" id="KW-1015">Disulfide bond</keyword>
<feature type="region of interest" description="Disordered" evidence="7">
    <location>
        <begin position="113"/>
        <end position="132"/>
    </location>
</feature>
<evidence type="ECO:0000256" key="1">
    <source>
        <dbReference type="ARBA" id="ARBA00004613"/>
    </source>
</evidence>
<dbReference type="SUPFAM" id="SSF57567">
    <property type="entry name" value="Serine protease inhibitors"/>
    <property type="match status" value="1"/>
</dbReference>
<evidence type="ECO:0000256" key="6">
    <source>
        <dbReference type="PROSITE-ProRule" id="PRU00039"/>
    </source>
</evidence>
<feature type="disulfide bond" evidence="6">
    <location>
        <begin position="848"/>
        <end position="897"/>
    </location>
</feature>
<name>A0A8C5H1X3_GOUWI</name>
<keyword evidence="12" id="KW-1185">Reference proteome</keyword>
<dbReference type="PANTHER" id="PTHR11339:SF406">
    <property type="entry name" value="MUCIN-5AC-LIKE"/>
    <property type="match status" value="1"/>
</dbReference>
<dbReference type="Pfam" id="PF00094">
    <property type="entry name" value="VWD"/>
    <property type="match status" value="1"/>
</dbReference>
<dbReference type="InterPro" id="IPR050780">
    <property type="entry name" value="Mucin_vWF_Thrombospondin_sf"/>
</dbReference>
<dbReference type="InterPro" id="IPR014853">
    <property type="entry name" value="VWF/SSPO/ZAN-like_Cys-rich_dom"/>
</dbReference>
<dbReference type="PANTHER" id="PTHR11339">
    <property type="entry name" value="EXTRACELLULAR MATRIX GLYCOPROTEIN RELATED"/>
    <property type="match status" value="1"/>
</dbReference>
<feature type="disulfide bond" evidence="6">
    <location>
        <begin position="859"/>
        <end position="913"/>
    </location>
</feature>
<dbReference type="InterPro" id="IPR036084">
    <property type="entry name" value="Ser_inhib-like_sf"/>
</dbReference>
<dbReference type="InterPro" id="IPR029034">
    <property type="entry name" value="Cystine-knot_cytokine"/>
</dbReference>
<dbReference type="Ensembl" id="ENSGWIT00000041802.1">
    <property type="protein sequence ID" value="ENSGWIP00000038392.1"/>
    <property type="gene ID" value="ENSGWIG00000019582.1"/>
</dbReference>
<dbReference type="PROSITE" id="PS51233">
    <property type="entry name" value="VWFD"/>
    <property type="match status" value="1"/>
</dbReference>
<feature type="domain" description="CTCK" evidence="8">
    <location>
        <begin position="834"/>
        <end position="921"/>
    </location>
</feature>
<evidence type="ECO:0000256" key="5">
    <source>
        <dbReference type="ARBA" id="ARBA00023180"/>
    </source>
</evidence>
<dbReference type="Pfam" id="PF08742">
    <property type="entry name" value="C8"/>
    <property type="match status" value="1"/>
</dbReference>
<feature type="region of interest" description="Disordered" evidence="7">
    <location>
        <begin position="1"/>
        <end position="25"/>
    </location>
</feature>
<keyword evidence="2" id="KW-0964">Secreted</keyword>
<comment type="caution">
    <text evidence="6">Lacks conserved residue(s) required for the propagation of feature annotation.</text>
</comment>